<evidence type="ECO:0000313" key="2">
    <source>
        <dbReference type="Proteomes" id="UP000823749"/>
    </source>
</evidence>
<proteinExistence type="predicted"/>
<accession>A0AAV6JGH1</accession>
<protein>
    <submittedName>
        <fullName evidence="1">Uncharacterized protein</fullName>
    </submittedName>
</protein>
<reference evidence="1" key="1">
    <citation type="submission" date="2020-08" db="EMBL/GenBank/DDBJ databases">
        <title>Plant Genome Project.</title>
        <authorList>
            <person name="Zhang R.-G."/>
        </authorList>
    </citation>
    <scope>NUCLEOTIDE SEQUENCE</scope>
    <source>
        <strain evidence="1">WSP0</strain>
        <tissue evidence="1">Leaf</tissue>
    </source>
</reference>
<gene>
    <name evidence="1" type="ORF">RHGRI_020457</name>
</gene>
<name>A0AAV6JGH1_9ERIC</name>
<dbReference type="EMBL" id="JACTNZ010000007">
    <property type="protein sequence ID" value="KAG5540236.1"/>
    <property type="molecule type" value="Genomic_DNA"/>
</dbReference>
<dbReference type="Proteomes" id="UP000823749">
    <property type="component" value="Chromosome 7"/>
</dbReference>
<evidence type="ECO:0000313" key="1">
    <source>
        <dbReference type="EMBL" id="KAG5540236.1"/>
    </source>
</evidence>
<organism evidence="1 2">
    <name type="scientific">Rhododendron griersonianum</name>
    <dbReference type="NCBI Taxonomy" id="479676"/>
    <lineage>
        <taxon>Eukaryota</taxon>
        <taxon>Viridiplantae</taxon>
        <taxon>Streptophyta</taxon>
        <taxon>Embryophyta</taxon>
        <taxon>Tracheophyta</taxon>
        <taxon>Spermatophyta</taxon>
        <taxon>Magnoliopsida</taxon>
        <taxon>eudicotyledons</taxon>
        <taxon>Gunneridae</taxon>
        <taxon>Pentapetalae</taxon>
        <taxon>asterids</taxon>
        <taxon>Ericales</taxon>
        <taxon>Ericaceae</taxon>
        <taxon>Ericoideae</taxon>
        <taxon>Rhodoreae</taxon>
        <taxon>Rhododendron</taxon>
    </lineage>
</organism>
<comment type="caution">
    <text evidence="1">The sequence shown here is derived from an EMBL/GenBank/DDBJ whole genome shotgun (WGS) entry which is preliminary data.</text>
</comment>
<keyword evidence="2" id="KW-1185">Reference proteome</keyword>
<sequence>MEESQMQWRTPTRLHGFATLGRDSSVLHPHHFLRHSSFHQGENQQYIYIHSLPSVPPN</sequence>
<dbReference type="AlphaFoldDB" id="A0AAV6JGH1"/>